<evidence type="ECO:0000313" key="1">
    <source>
        <dbReference type="EMBL" id="GEP56936.1"/>
    </source>
</evidence>
<organism evidence="1 2">
    <name type="scientific">Reyranella soli</name>
    <dbReference type="NCBI Taxonomy" id="1230389"/>
    <lineage>
        <taxon>Bacteria</taxon>
        <taxon>Pseudomonadati</taxon>
        <taxon>Pseudomonadota</taxon>
        <taxon>Alphaproteobacteria</taxon>
        <taxon>Hyphomicrobiales</taxon>
        <taxon>Reyranellaceae</taxon>
        <taxon>Reyranella</taxon>
    </lineage>
</organism>
<reference evidence="1 2" key="1">
    <citation type="submission" date="2019-07" db="EMBL/GenBank/DDBJ databases">
        <title>Whole genome shotgun sequence of Reyranella soli NBRC 108950.</title>
        <authorList>
            <person name="Hosoyama A."/>
            <person name="Uohara A."/>
            <person name="Ohji S."/>
            <person name="Ichikawa N."/>
        </authorList>
    </citation>
    <scope>NUCLEOTIDE SEQUENCE [LARGE SCALE GENOMIC DNA]</scope>
    <source>
        <strain evidence="1 2">NBRC 108950</strain>
    </source>
</reference>
<dbReference type="Proteomes" id="UP000321058">
    <property type="component" value="Unassembled WGS sequence"/>
</dbReference>
<accession>A0A512NDA9</accession>
<keyword evidence="2" id="KW-1185">Reference proteome</keyword>
<dbReference type="EMBL" id="BKAJ01000072">
    <property type="protein sequence ID" value="GEP56936.1"/>
    <property type="molecule type" value="Genomic_DNA"/>
</dbReference>
<comment type="caution">
    <text evidence="1">The sequence shown here is derived from an EMBL/GenBank/DDBJ whole genome shotgun (WGS) entry which is preliminary data.</text>
</comment>
<gene>
    <name evidence="1" type="ORF">RSO01_41020</name>
</gene>
<proteinExistence type="predicted"/>
<sequence>MFRVRPEAPPIDFGLDEAAQVPGFSVGSADGVPGFRVGQADEVPGFRVGQANEVPGFRTNADGSVRRLSPDASSAAYLMRDPNAMQQAIPVSCTSDGSTFGCTTPLGKSFSNLPAPAKFPARIASDVPNYHEYGVLSPPGTSGENLMQGIIDKPTPGPPFLNRPATPEGTVNEATAPSALYDLFLSGTRMPYGAPANPVKSYLWRDHEDKPIVVNVTEPGHGLAPGYVIHYIVETPEGPRIQTEGEGLSRWQAPGSPAWVQERLSGGTWRPYQQSILDRSK</sequence>
<protein>
    <submittedName>
        <fullName evidence="1">Uncharacterized protein</fullName>
    </submittedName>
</protein>
<dbReference type="AlphaFoldDB" id="A0A512NDA9"/>
<name>A0A512NDA9_9HYPH</name>
<evidence type="ECO:0000313" key="2">
    <source>
        <dbReference type="Proteomes" id="UP000321058"/>
    </source>
</evidence>